<dbReference type="Proteomes" id="UP000318336">
    <property type="component" value="Unassembled WGS sequence"/>
</dbReference>
<dbReference type="InterPro" id="IPR000836">
    <property type="entry name" value="PRTase_dom"/>
</dbReference>
<sequence length="231" mass="24150">MLRELADLVAPVDCVGCGARRAHLCPGCRAEIARAARAGPHLARVCPPPAGLPPVWTLLAYDGAVRQAIVAHKDHGRLALLPLLAGLWRRSLAGAVEGDPVLRAALLERRVVVIPAPSSARAWRERGRDPWEEVVRHALAGESLPVARRALRVRRAVRDQAGLGASARARNLAGALAVTRDLTGCAVVLADDIVTTGATLTEAARAVRAAGAASVHAAVIASTVRRGRPSG</sequence>
<reference evidence="3 4" key="1">
    <citation type="submission" date="2019-06" db="EMBL/GenBank/DDBJ databases">
        <title>Sequencing the genomes of 1000 actinobacteria strains.</title>
        <authorList>
            <person name="Klenk H.-P."/>
        </authorList>
    </citation>
    <scope>NUCLEOTIDE SEQUENCE [LARGE SCALE GENOMIC DNA]</scope>
    <source>
        <strain evidence="3 4">DSM 24617</strain>
    </source>
</reference>
<protein>
    <submittedName>
        <fullName evidence="3">Putative amidophosphoribosyltransferase</fullName>
    </submittedName>
</protein>
<name>A0A542XDI3_9MICO</name>
<dbReference type="EMBL" id="VFOK01000001">
    <property type="protein sequence ID" value="TQL33901.1"/>
    <property type="molecule type" value="Genomic_DNA"/>
</dbReference>
<keyword evidence="3" id="KW-0328">Glycosyltransferase</keyword>
<dbReference type="SUPFAM" id="SSF53271">
    <property type="entry name" value="PRTase-like"/>
    <property type="match status" value="1"/>
</dbReference>
<evidence type="ECO:0000313" key="3">
    <source>
        <dbReference type="EMBL" id="TQL33901.1"/>
    </source>
</evidence>
<keyword evidence="3" id="KW-0808">Transferase</keyword>
<feature type="domain" description="Phosphoribosyltransferase" evidence="2">
    <location>
        <begin position="175"/>
        <end position="222"/>
    </location>
</feature>
<accession>A0A542XDI3</accession>
<dbReference type="InterPro" id="IPR029057">
    <property type="entry name" value="PRTase-like"/>
</dbReference>
<comment type="caution">
    <text evidence="3">The sequence shown here is derived from an EMBL/GenBank/DDBJ whole genome shotgun (WGS) entry which is preliminary data.</text>
</comment>
<dbReference type="PANTHER" id="PTHR47505:SF1">
    <property type="entry name" value="DNA UTILIZATION PROTEIN YHGH"/>
    <property type="match status" value="1"/>
</dbReference>
<dbReference type="RefSeq" id="WP_142005866.1">
    <property type="nucleotide sequence ID" value="NZ_CAJTBP010000001.1"/>
</dbReference>
<keyword evidence="4" id="KW-1185">Reference proteome</keyword>
<comment type="similarity">
    <text evidence="1">Belongs to the ComF/GntX family.</text>
</comment>
<dbReference type="AlphaFoldDB" id="A0A542XDI3"/>
<dbReference type="Pfam" id="PF00156">
    <property type="entry name" value="Pribosyltran"/>
    <property type="match status" value="1"/>
</dbReference>
<dbReference type="InterPro" id="IPR051910">
    <property type="entry name" value="ComF/GntX_DNA_util-trans"/>
</dbReference>
<gene>
    <name evidence="3" type="ORF">FB554_2057</name>
</gene>
<dbReference type="GO" id="GO:0016757">
    <property type="term" value="F:glycosyltransferase activity"/>
    <property type="evidence" value="ECO:0007669"/>
    <property type="project" value="UniProtKB-KW"/>
</dbReference>
<dbReference type="OrthoDB" id="5242900at2"/>
<dbReference type="PANTHER" id="PTHR47505">
    <property type="entry name" value="DNA UTILIZATION PROTEIN YHGH"/>
    <property type="match status" value="1"/>
</dbReference>
<evidence type="ECO:0000313" key="4">
    <source>
        <dbReference type="Proteomes" id="UP000318336"/>
    </source>
</evidence>
<organism evidence="3 4">
    <name type="scientific">Barrientosiimonas humi</name>
    <dbReference type="NCBI Taxonomy" id="999931"/>
    <lineage>
        <taxon>Bacteria</taxon>
        <taxon>Bacillati</taxon>
        <taxon>Actinomycetota</taxon>
        <taxon>Actinomycetes</taxon>
        <taxon>Micrococcales</taxon>
        <taxon>Dermacoccaceae</taxon>
        <taxon>Barrientosiimonas</taxon>
    </lineage>
</organism>
<dbReference type="Gene3D" id="3.40.50.2020">
    <property type="match status" value="1"/>
</dbReference>
<evidence type="ECO:0000256" key="1">
    <source>
        <dbReference type="ARBA" id="ARBA00008007"/>
    </source>
</evidence>
<evidence type="ECO:0000259" key="2">
    <source>
        <dbReference type="Pfam" id="PF00156"/>
    </source>
</evidence>
<proteinExistence type="inferred from homology"/>